<dbReference type="RefSeq" id="XP_028512537.1">
    <property type="nucleotide sequence ID" value="XM_028656736.1"/>
</dbReference>
<dbReference type="EnsemblMetazoa" id="XM_028656736.1">
    <property type="protein sequence ID" value="XP_028512537.1"/>
    <property type="gene ID" value="LOC110231369"/>
</dbReference>
<protein>
    <submittedName>
        <fullName evidence="2">Uncharacterized protein</fullName>
    </submittedName>
</protein>
<feature type="signal peptide" evidence="1">
    <location>
        <begin position="1"/>
        <end position="20"/>
    </location>
</feature>
<dbReference type="AlphaFoldDB" id="A0A913YDD6"/>
<sequence length="180" mass="20858">MKTLFILAAFTLVTVWTVEGGRVHDSIVLRVFNKDLRMSSAKMHAVLKKANLESRGFEKEVITKLVRHPISKKAEYTKTYYYYKTVTCDKVLEVEQELDRLLGGKVLGASVYRKAKKDFKDKNIGDPKKMCKSGVEIHFRNQQHCGKEADEGDQNKRFAKRDCNCMWCTCNFCWRAVKSY</sequence>
<dbReference type="Proteomes" id="UP000887567">
    <property type="component" value="Unplaced"/>
</dbReference>
<evidence type="ECO:0000313" key="3">
    <source>
        <dbReference type="Proteomes" id="UP000887567"/>
    </source>
</evidence>
<evidence type="ECO:0000256" key="1">
    <source>
        <dbReference type="SAM" id="SignalP"/>
    </source>
</evidence>
<dbReference type="KEGG" id="epa:110231369"/>
<name>A0A913YDD6_EXADI</name>
<accession>A0A913YDD6</accession>
<keyword evidence="1" id="KW-0732">Signal</keyword>
<feature type="chain" id="PRO_5037756245" evidence="1">
    <location>
        <begin position="21"/>
        <end position="180"/>
    </location>
</feature>
<dbReference type="OrthoDB" id="5988715at2759"/>
<keyword evidence="3" id="KW-1185">Reference proteome</keyword>
<organism evidence="2 3">
    <name type="scientific">Exaiptasia diaphana</name>
    <name type="common">Tropical sea anemone</name>
    <name type="synonym">Aiptasia pulchella</name>
    <dbReference type="NCBI Taxonomy" id="2652724"/>
    <lineage>
        <taxon>Eukaryota</taxon>
        <taxon>Metazoa</taxon>
        <taxon>Cnidaria</taxon>
        <taxon>Anthozoa</taxon>
        <taxon>Hexacorallia</taxon>
        <taxon>Actiniaria</taxon>
        <taxon>Aiptasiidae</taxon>
        <taxon>Exaiptasia</taxon>
    </lineage>
</organism>
<dbReference type="GeneID" id="110231369"/>
<proteinExistence type="predicted"/>
<reference evidence="2" key="1">
    <citation type="submission" date="2022-11" db="UniProtKB">
        <authorList>
            <consortium name="EnsemblMetazoa"/>
        </authorList>
    </citation>
    <scope>IDENTIFICATION</scope>
</reference>
<evidence type="ECO:0000313" key="2">
    <source>
        <dbReference type="EnsemblMetazoa" id="XP_028512537.1"/>
    </source>
</evidence>